<name>A0A917PCR4_9DEIO</name>
<evidence type="ECO:0000313" key="2">
    <source>
        <dbReference type="Proteomes" id="UP000635726"/>
    </source>
</evidence>
<organism evidence="1 2">
    <name type="scientific">Deinococcus aquiradiocola</name>
    <dbReference type="NCBI Taxonomy" id="393059"/>
    <lineage>
        <taxon>Bacteria</taxon>
        <taxon>Thermotogati</taxon>
        <taxon>Deinococcota</taxon>
        <taxon>Deinococci</taxon>
        <taxon>Deinococcales</taxon>
        <taxon>Deinococcaceae</taxon>
        <taxon>Deinococcus</taxon>
    </lineage>
</organism>
<reference evidence="1" key="2">
    <citation type="submission" date="2020-09" db="EMBL/GenBank/DDBJ databases">
        <authorList>
            <person name="Sun Q."/>
            <person name="Ohkuma M."/>
        </authorList>
    </citation>
    <scope>NUCLEOTIDE SEQUENCE</scope>
    <source>
        <strain evidence="1">JCM 14371</strain>
    </source>
</reference>
<comment type="caution">
    <text evidence="1">The sequence shown here is derived from an EMBL/GenBank/DDBJ whole genome shotgun (WGS) entry which is preliminary data.</text>
</comment>
<reference evidence="1" key="1">
    <citation type="journal article" date="2014" name="Int. J. Syst. Evol. Microbiol.">
        <title>Complete genome sequence of Corynebacterium casei LMG S-19264T (=DSM 44701T), isolated from a smear-ripened cheese.</title>
        <authorList>
            <consortium name="US DOE Joint Genome Institute (JGI-PGF)"/>
            <person name="Walter F."/>
            <person name="Albersmeier A."/>
            <person name="Kalinowski J."/>
            <person name="Ruckert C."/>
        </authorList>
    </citation>
    <scope>NUCLEOTIDE SEQUENCE</scope>
    <source>
        <strain evidence="1">JCM 14371</strain>
    </source>
</reference>
<evidence type="ECO:0000313" key="1">
    <source>
        <dbReference type="EMBL" id="GGJ71117.1"/>
    </source>
</evidence>
<sequence length="61" mass="6397">MTFLSLISALVLAVLAIPLLFAFTPAGIACCIASLLMAVLTVPDLSRQDERPGPDLDGLLQ</sequence>
<keyword evidence="2" id="KW-1185">Reference proteome</keyword>
<dbReference type="EMBL" id="BMOE01000003">
    <property type="protein sequence ID" value="GGJ71117.1"/>
    <property type="molecule type" value="Genomic_DNA"/>
</dbReference>
<protein>
    <submittedName>
        <fullName evidence="1">Uncharacterized protein</fullName>
    </submittedName>
</protein>
<gene>
    <name evidence="1" type="ORF">GCM10008939_14390</name>
</gene>
<proteinExistence type="predicted"/>
<accession>A0A917PCR4</accession>
<dbReference type="AlphaFoldDB" id="A0A917PCR4"/>
<dbReference type="Proteomes" id="UP000635726">
    <property type="component" value="Unassembled WGS sequence"/>
</dbReference>